<sequence length="210" mass="23712">MAELFPDTITTDRLRFEALGPDDIDVFELYDICSSDPGIEDVTEYVTWTPHETPKETLEFVEHAEEKREDHEGVSYVVRPREGEDGGGDIAGTAGGGIDWDKRTMTLGFWLRKRFWGRGYSGERAAAFMALAFDRLDLELVAVTALVDNEQSNRAIEKYTEAHGGGREGLLRNYHLDDMDSGDPVDCYRYSVSQAEWNENPTDVAVTFEE</sequence>
<accession>A0AAP3E0Y6</accession>
<dbReference type="Pfam" id="PF13302">
    <property type="entry name" value="Acetyltransf_3"/>
    <property type="match status" value="1"/>
</dbReference>
<protein>
    <submittedName>
        <fullName evidence="2">GNAT family N-acetyltransferase</fullName>
    </submittedName>
</protein>
<feature type="domain" description="N-acetyltransferase" evidence="1">
    <location>
        <begin position="30"/>
        <end position="186"/>
    </location>
</feature>
<organism evidence="2 5">
    <name type="scientific">Natronoglomus mannanivorans</name>
    <dbReference type="NCBI Taxonomy" id="2979990"/>
    <lineage>
        <taxon>Archaea</taxon>
        <taxon>Methanobacteriati</taxon>
        <taxon>Methanobacteriota</taxon>
        <taxon>Stenosarchaea group</taxon>
        <taxon>Halobacteria</taxon>
        <taxon>Halobacteriales</taxon>
        <taxon>Natrialbaceae</taxon>
        <taxon>Natronoglomus</taxon>
    </lineage>
</organism>
<dbReference type="Gene3D" id="3.40.630.30">
    <property type="match status" value="1"/>
</dbReference>
<dbReference type="InterPro" id="IPR000182">
    <property type="entry name" value="GNAT_dom"/>
</dbReference>
<evidence type="ECO:0000313" key="4">
    <source>
        <dbReference type="Proteomes" id="UP001320972"/>
    </source>
</evidence>
<dbReference type="EMBL" id="JAOPKB010000003">
    <property type="protein sequence ID" value="MCU4972454.1"/>
    <property type="molecule type" value="Genomic_DNA"/>
</dbReference>
<dbReference type="Proteomes" id="UP001321018">
    <property type="component" value="Unassembled WGS sequence"/>
</dbReference>
<dbReference type="AlphaFoldDB" id="A0AAP3E0Y6"/>
<dbReference type="GO" id="GO:1990189">
    <property type="term" value="F:protein N-terminal-serine acetyltransferase activity"/>
    <property type="evidence" value="ECO:0007669"/>
    <property type="project" value="TreeGrafter"/>
</dbReference>
<dbReference type="RefSeq" id="WP_338002736.1">
    <property type="nucleotide sequence ID" value="NZ_JAOPKA010000002.1"/>
</dbReference>
<dbReference type="InterPro" id="IPR016181">
    <property type="entry name" value="Acyl_CoA_acyltransferase"/>
</dbReference>
<evidence type="ECO:0000313" key="2">
    <source>
        <dbReference type="EMBL" id="MCU4740900.1"/>
    </source>
</evidence>
<dbReference type="PANTHER" id="PTHR43441:SF11">
    <property type="entry name" value="RIBOSOMAL-PROTEIN-SERINE ACETYLTRANSFERASE"/>
    <property type="match status" value="1"/>
</dbReference>
<dbReference type="GO" id="GO:0005737">
    <property type="term" value="C:cytoplasm"/>
    <property type="evidence" value="ECO:0007669"/>
    <property type="project" value="TreeGrafter"/>
</dbReference>
<evidence type="ECO:0000313" key="5">
    <source>
        <dbReference type="Proteomes" id="UP001321018"/>
    </source>
</evidence>
<reference evidence="2 4" key="1">
    <citation type="submission" date="2022-09" db="EMBL/GenBank/DDBJ databases">
        <title>Enrichment on poylsaccharides allowed isolation of novel metabolic and taxonomic groups of Haloarchaea.</title>
        <authorList>
            <person name="Sorokin D.Y."/>
            <person name="Elcheninov A.G."/>
            <person name="Khizhniak T.V."/>
            <person name="Kolganova T.V."/>
            <person name="Kublanov I.V."/>
        </authorList>
    </citation>
    <scope>NUCLEOTIDE SEQUENCE</scope>
    <source>
        <strain evidence="3 4">AArc-m2/3/4</strain>
        <strain evidence="2">AArc-xg1-1</strain>
    </source>
</reference>
<dbReference type="GO" id="GO:0008999">
    <property type="term" value="F:protein-N-terminal-alanine acetyltransferase activity"/>
    <property type="evidence" value="ECO:0007669"/>
    <property type="project" value="TreeGrafter"/>
</dbReference>
<evidence type="ECO:0000259" key="1">
    <source>
        <dbReference type="PROSITE" id="PS51186"/>
    </source>
</evidence>
<gene>
    <name evidence="3" type="ORF">OB955_06845</name>
    <name evidence="2" type="ORF">OB960_05730</name>
</gene>
<name>A0AAP3E0Y6_9EURY</name>
<dbReference type="PROSITE" id="PS51186">
    <property type="entry name" value="GNAT"/>
    <property type="match status" value="1"/>
</dbReference>
<keyword evidence="4" id="KW-1185">Reference proteome</keyword>
<dbReference type="EMBL" id="JAOPKA010000002">
    <property type="protein sequence ID" value="MCU4740900.1"/>
    <property type="molecule type" value="Genomic_DNA"/>
</dbReference>
<evidence type="ECO:0000313" key="3">
    <source>
        <dbReference type="EMBL" id="MCU4972454.1"/>
    </source>
</evidence>
<proteinExistence type="predicted"/>
<dbReference type="PANTHER" id="PTHR43441">
    <property type="entry name" value="RIBOSOMAL-PROTEIN-SERINE ACETYLTRANSFERASE"/>
    <property type="match status" value="1"/>
</dbReference>
<dbReference type="Proteomes" id="UP001320972">
    <property type="component" value="Unassembled WGS sequence"/>
</dbReference>
<dbReference type="SUPFAM" id="SSF55729">
    <property type="entry name" value="Acyl-CoA N-acyltransferases (Nat)"/>
    <property type="match status" value="1"/>
</dbReference>
<dbReference type="InterPro" id="IPR051908">
    <property type="entry name" value="Ribosomal_N-acetyltransferase"/>
</dbReference>
<comment type="caution">
    <text evidence="2">The sequence shown here is derived from an EMBL/GenBank/DDBJ whole genome shotgun (WGS) entry which is preliminary data.</text>
</comment>